<keyword evidence="2" id="KW-0229">DNA integration</keyword>
<dbReference type="RefSeq" id="WP_425291254.1">
    <property type="nucleotide sequence ID" value="NZ_FUXU01000157.1"/>
</dbReference>
<dbReference type="AlphaFoldDB" id="A0A1T4W4Z5"/>
<dbReference type="InterPro" id="IPR006118">
    <property type="entry name" value="Recombinase_CS"/>
</dbReference>
<dbReference type="InterPro" id="IPR006119">
    <property type="entry name" value="Resolv_N"/>
</dbReference>
<dbReference type="PROSITE" id="PS51736">
    <property type="entry name" value="RECOMBINASES_3"/>
    <property type="match status" value="1"/>
</dbReference>
<dbReference type="PANTHER" id="PTHR30461">
    <property type="entry name" value="DNA-INVERTASE FROM LAMBDOID PROPHAGE"/>
    <property type="match status" value="1"/>
</dbReference>
<dbReference type="InterPro" id="IPR050639">
    <property type="entry name" value="SSR_resolvase"/>
</dbReference>
<accession>A0A1T4W4Z5</accession>
<dbReference type="EMBL" id="FUXU01000157">
    <property type="protein sequence ID" value="SKA72303.1"/>
    <property type="molecule type" value="Genomic_DNA"/>
</dbReference>
<feature type="active site" description="O-(5'-phospho-DNA)-serine intermediate" evidence="5 6">
    <location>
        <position position="10"/>
    </location>
</feature>
<name>A0A1T4W4Z5_9GAMM</name>
<dbReference type="GO" id="GO:0000150">
    <property type="term" value="F:DNA strand exchange activity"/>
    <property type="evidence" value="ECO:0007669"/>
    <property type="project" value="InterPro"/>
</dbReference>
<evidence type="ECO:0000259" key="7">
    <source>
        <dbReference type="PROSITE" id="PS51736"/>
    </source>
</evidence>
<keyword evidence="4" id="KW-0233">DNA recombination</keyword>
<dbReference type="Gene3D" id="6.10.250.10">
    <property type="match status" value="1"/>
</dbReference>
<dbReference type="InterPro" id="IPR036162">
    <property type="entry name" value="Resolvase-like_N_sf"/>
</dbReference>
<keyword evidence="9" id="KW-1185">Reference proteome</keyword>
<feature type="domain" description="Resolvase/invertase-type recombinase catalytic" evidence="7">
    <location>
        <begin position="2"/>
        <end position="137"/>
    </location>
</feature>
<dbReference type="Gene3D" id="3.40.50.1390">
    <property type="entry name" value="Resolvase, N-terminal catalytic domain"/>
    <property type="match status" value="1"/>
</dbReference>
<evidence type="ECO:0000313" key="9">
    <source>
        <dbReference type="Proteomes" id="UP000190162"/>
    </source>
</evidence>
<dbReference type="CDD" id="cd03768">
    <property type="entry name" value="SR_ResInv"/>
    <property type="match status" value="1"/>
</dbReference>
<dbReference type="PANTHER" id="PTHR30461:SF26">
    <property type="entry name" value="RESOLVASE HOMOLOG YNEB"/>
    <property type="match status" value="1"/>
</dbReference>
<protein>
    <submittedName>
        <fullName evidence="8">Resolvase, N terminal domain</fullName>
    </submittedName>
</protein>
<evidence type="ECO:0000313" key="8">
    <source>
        <dbReference type="EMBL" id="SKA72303.1"/>
    </source>
</evidence>
<evidence type="ECO:0000256" key="2">
    <source>
        <dbReference type="ARBA" id="ARBA00022908"/>
    </source>
</evidence>
<sequence length="138" mass="15406">MRVFGYARVSTSQQSLDVQVKSLKTKGVQAHRIFTDKESGIHVNREGLEMLRLKVEEGDIILVTKLDRLGRDTADMIQLIKEFDAMGVAIRFIDDGISTDGTMGKMVVTILSAVAQAERLRILERTNEGREEARAKGD</sequence>
<dbReference type="GO" id="GO:0015074">
    <property type="term" value="P:DNA integration"/>
    <property type="evidence" value="ECO:0007669"/>
    <property type="project" value="UniProtKB-KW"/>
</dbReference>
<dbReference type="SUPFAM" id="SSF53041">
    <property type="entry name" value="Resolvase-like"/>
    <property type="match status" value="1"/>
</dbReference>
<comment type="similarity">
    <text evidence="1">Belongs to the site-specific recombinase resolvase family.</text>
</comment>
<evidence type="ECO:0000256" key="4">
    <source>
        <dbReference type="ARBA" id="ARBA00023172"/>
    </source>
</evidence>
<dbReference type="PROSITE" id="PS00397">
    <property type="entry name" value="RECOMBINASES_1"/>
    <property type="match status" value="1"/>
</dbReference>
<dbReference type="Pfam" id="PF00239">
    <property type="entry name" value="Resolvase"/>
    <property type="match status" value="1"/>
</dbReference>
<evidence type="ECO:0000256" key="3">
    <source>
        <dbReference type="ARBA" id="ARBA00023125"/>
    </source>
</evidence>
<evidence type="ECO:0000256" key="6">
    <source>
        <dbReference type="PROSITE-ProRule" id="PRU10137"/>
    </source>
</evidence>
<dbReference type="Proteomes" id="UP000190162">
    <property type="component" value="Unassembled WGS sequence"/>
</dbReference>
<evidence type="ECO:0000256" key="5">
    <source>
        <dbReference type="PIRSR" id="PIRSR606118-50"/>
    </source>
</evidence>
<keyword evidence="3" id="KW-0238">DNA-binding</keyword>
<dbReference type="PROSITE" id="PS00398">
    <property type="entry name" value="RECOMBINASES_2"/>
    <property type="match status" value="1"/>
</dbReference>
<dbReference type="GO" id="GO:0003677">
    <property type="term" value="F:DNA binding"/>
    <property type="evidence" value="ECO:0007669"/>
    <property type="project" value="UniProtKB-KW"/>
</dbReference>
<evidence type="ECO:0000256" key="1">
    <source>
        <dbReference type="ARBA" id="ARBA00009913"/>
    </source>
</evidence>
<reference evidence="9" key="1">
    <citation type="submission" date="2017-02" db="EMBL/GenBank/DDBJ databases">
        <authorList>
            <person name="Varghese N."/>
            <person name="Submissions S."/>
        </authorList>
    </citation>
    <scope>NUCLEOTIDE SEQUENCE [LARGE SCALE GENOMIC DNA]</scope>
    <source>
        <strain evidence="9">DSM 22720</strain>
    </source>
</reference>
<dbReference type="SMART" id="SM00857">
    <property type="entry name" value="Resolvase"/>
    <property type="match status" value="1"/>
</dbReference>
<organism evidence="8 9">
    <name type="scientific">Enterovibrio nigricans DSM 22720</name>
    <dbReference type="NCBI Taxonomy" id="1121868"/>
    <lineage>
        <taxon>Bacteria</taxon>
        <taxon>Pseudomonadati</taxon>
        <taxon>Pseudomonadota</taxon>
        <taxon>Gammaproteobacteria</taxon>
        <taxon>Vibrionales</taxon>
        <taxon>Vibrionaceae</taxon>
        <taxon>Enterovibrio</taxon>
    </lineage>
</organism>
<proteinExistence type="inferred from homology"/>
<gene>
    <name evidence="8" type="ORF">SAMN02745132_04747</name>
</gene>